<gene>
    <name evidence="1" type="ORF">IFM89_000446</name>
</gene>
<accession>A0A835I8H4</accession>
<keyword evidence="2" id="KW-1185">Reference proteome</keyword>
<name>A0A835I8H4_9MAGN</name>
<dbReference type="Proteomes" id="UP000631114">
    <property type="component" value="Unassembled WGS sequence"/>
</dbReference>
<dbReference type="AlphaFoldDB" id="A0A835I8H4"/>
<protein>
    <recommendedName>
        <fullName evidence="3">RNase H type-1 domain-containing protein</fullName>
    </recommendedName>
</protein>
<comment type="caution">
    <text evidence="1">The sequence shown here is derived from an EMBL/GenBank/DDBJ whole genome shotgun (WGS) entry which is preliminary data.</text>
</comment>
<sequence length="217" mass="24069">MQTEATMWKQRSNIKEEIEGDKNYAYFQAKAKIRQAKTFIEELRTAEGIILQDQKSIKDFLVQSYEEKFKASPEFDGSNMEDEKLVEGQISEVHAEIQDRVLVDRLGLEVNYKRKERIQCIWAKPERGVFKLNTDGAVSEIRWGTGGVVRDAYGEVIFGYLGSGGLKSVLFQELTAILQASTAARSILACKMLGSITTASGTDGSSITASKGGAQLQ</sequence>
<proteinExistence type="predicted"/>
<evidence type="ECO:0008006" key="3">
    <source>
        <dbReference type="Google" id="ProtNLM"/>
    </source>
</evidence>
<organism evidence="1 2">
    <name type="scientific">Coptis chinensis</name>
    <dbReference type="NCBI Taxonomy" id="261450"/>
    <lineage>
        <taxon>Eukaryota</taxon>
        <taxon>Viridiplantae</taxon>
        <taxon>Streptophyta</taxon>
        <taxon>Embryophyta</taxon>
        <taxon>Tracheophyta</taxon>
        <taxon>Spermatophyta</taxon>
        <taxon>Magnoliopsida</taxon>
        <taxon>Ranunculales</taxon>
        <taxon>Ranunculaceae</taxon>
        <taxon>Coptidoideae</taxon>
        <taxon>Coptis</taxon>
    </lineage>
</organism>
<evidence type="ECO:0000313" key="2">
    <source>
        <dbReference type="Proteomes" id="UP000631114"/>
    </source>
</evidence>
<reference evidence="1 2" key="1">
    <citation type="submission" date="2020-10" db="EMBL/GenBank/DDBJ databases">
        <title>The Coptis chinensis genome and diversification of protoberbering-type alkaloids.</title>
        <authorList>
            <person name="Wang B."/>
            <person name="Shu S."/>
            <person name="Song C."/>
            <person name="Liu Y."/>
        </authorList>
    </citation>
    <scope>NUCLEOTIDE SEQUENCE [LARGE SCALE GENOMIC DNA]</scope>
    <source>
        <strain evidence="1">HL-2020</strain>
        <tissue evidence="1">Leaf</tissue>
    </source>
</reference>
<dbReference type="EMBL" id="JADFTS010000003">
    <property type="protein sequence ID" value="KAF9612524.1"/>
    <property type="molecule type" value="Genomic_DNA"/>
</dbReference>
<evidence type="ECO:0000313" key="1">
    <source>
        <dbReference type="EMBL" id="KAF9612524.1"/>
    </source>
</evidence>